<dbReference type="STRING" id="758847.LSS_22230"/>
<name>A0A097EST8_9LEPT</name>
<reference evidence="1 2" key="2">
    <citation type="journal article" date="2014" name="Emerg. Microbes Infect.">
        <title>Potential impact on kidney infection: a whole-genome analysis of Leptospira santarosai serovar Shermani.</title>
        <authorList>
            <person name="Chou L.F."/>
            <person name="Chen T.W."/>
            <person name="Ko Y.C."/>
            <person name="Pan M.J."/>
            <person name="Tian Y.C."/>
            <person name="Chiu C.H."/>
            <person name="Tang P."/>
            <person name="Hung C.C."/>
            <person name="Yang C.W."/>
        </authorList>
    </citation>
    <scope>NUCLEOTIDE SEQUENCE</scope>
    <source>
        <strain evidence="1 2">LT 821</strain>
    </source>
</reference>
<gene>
    <name evidence="1" type="ORF">LSS_22230</name>
</gene>
<proteinExistence type="predicted"/>
<dbReference type="AlphaFoldDB" id="A0A097EST8"/>
<sequence length="29" mass="3354">MSNPFPTDLIFYINCYELGNLKLSFSNVL</sequence>
<organism evidence="1 2">
    <name type="scientific">Leptospira santarosai serovar Shermani str. LT 821</name>
    <dbReference type="NCBI Taxonomy" id="758847"/>
    <lineage>
        <taxon>Bacteria</taxon>
        <taxon>Pseudomonadati</taxon>
        <taxon>Spirochaetota</taxon>
        <taxon>Spirochaetia</taxon>
        <taxon>Leptospirales</taxon>
        <taxon>Leptospiraceae</taxon>
        <taxon>Leptospira</taxon>
    </lineage>
</organism>
<dbReference type="KEGG" id="lst:LSS_22230"/>
<evidence type="ECO:0000313" key="2">
    <source>
        <dbReference type="Proteomes" id="UP000035800"/>
    </source>
</evidence>
<dbReference type="EMBL" id="CP006694">
    <property type="protein sequence ID" value="AIT10970.1"/>
    <property type="molecule type" value="Genomic_DNA"/>
</dbReference>
<evidence type="ECO:0000313" key="1">
    <source>
        <dbReference type="EMBL" id="AIT10970.1"/>
    </source>
</evidence>
<protein>
    <submittedName>
        <fullName evidence="1">Uncharacterized protein</fullName>
    </submittedName>
</protein>
<reference evidence="1 2" key="1">
    <citation type="journal article" date="2012" name="Gene">
        <title>Sequence of Leptospira santarosai serovar Shermani genome and prediction of virulence-associated genes.</title>
        <authorList>
            <person name="Chou L.F."/>
            <person name="Chen Y.T."/>
            <person name="Lu C.W."/>
            <person name="Ko Y.C."/>
            <person name="Tang C.Y."/>
            <person name="Pan M.J."/>
            <person name="Tian Y.C."/>
            <person name="Chiu C.H."/>
            <person name="Hung C.C."/>
            <person name="Yang C.W."/>
        </authorList>
    </citation>
    <scope>NUCLEOTIDE SEQUENCE [LARGE SCALE GENOMIC DNA]</scope>
    <source>
        <strain evidence="1">LT 821</strain>
    </source>
</reference>
<accession>A0A097EST8</accession>
<dbReference type="Proteomes" id="UP000035800">
    <property type="component" value="Chromosome I"/>
</dbReference>